<organism evidence="1 3">
    <name type="scientific">Hydrogenimonas cancrithermarum</name>
    <dbReference type="NCBI Taxonomy" id="2993563"/>
    <lineage>
        <taxon>Bacteria</taxon>
        <taxon>Pseudomonadati</taxon>
        <taxon>Campylobacterota</taxon>
        <taxon>Epsilonproteobacteria</taxon>
        <taxon>Campylobacterales</taxon>
        <taxon>Hydrogenimonadaceae</taxon>
        <taxon>Hydrogenimonas</taxon>
    </lineage>
</organism>
<dbReference type="Proteomes" id="UP001321445">
    <property type="component" value="Chromosome"/>
</dbReference>
<protein>
    <submittedName>
        <fullName evidence="1">Uncharacterized protein</fullName>
    </submittedName>
</protein>
<evidence type="ECO:0000313" key="2">
    <source>
        <dbReference type="EMBL" id="BDY12970.1"/>
    </source>
</evidence>
<reference evidence="1 3" key="1">
    <citation type="submission" date="2023-03" db="EMBL/GenBank/DDBJ databases">
        <title>Description of Hydrogenimonas sp. ISO32.</title>
        <authorList>
            <person name="Mino S."/>
            <person name="Fukazawa S."/>
            <person name="Sawabe T."/>
        </authorList>
    </citation>
    <scope>NUCLEOTIDE SEQUENCE [LARGE SCALE GENOMIC DNA]</scope>
    <source>
        <strain evidence="1 3">ISO32</strain>
    </source>
</reference>
<proteinExistence type="predicted"/>
<name>A0ABN6WVI3_9BACT</name>
<gene>
    <name evidence="1" type="ORF">HCR_11650</name>
    <name evidence="2" type="ORF">HCR_12820</name>
</gene>
<dbReference type="EMBL" id="AP027370">
    <property type="protein sequence ID" value="BDY12970.1"/>
    <property type="molecule type" value="Genomic_DNA"/>
</dbReference>
<sequence length="60" mass="7004">MLLHNQIGHMEKLFREPLRKNGNGKKLWKNRGYFLAAASWASIIDCRDWKEELSFPISAS</sequence>
<evidence type="ECO:0000313" key="1">
    <source>
        <dbReference type="EMBL" id="BDY12853.1"/>
    </source>
</evidence>
<keyword evidence="3" id="KW-1185">Reference proteome</keyword>
<dbReference type="EMBL" id="AP027370">
    <property type="protein sequence ID" value="BDY12853.1"/>
    <property type="molecule type" value="Genomic_DNA"/>
</dbReference>
<evidence type="ECO:0000313" key="3">
    <source>
        <dbReference type="Proteomes" id="UP001321445"/>
    </source>
</evidence>
<accession>A0ABN6WVI3</accession>